<dbReference type="Gene3D" id="1.10.10.10">
    <property type="entry name" value="Winged helix-like DNA-binding domain superfamily/Winged helix DNA-binding domain"/>
    <property type="match status" value="1"/>
</dbReference>
<keyword evidence="3" id="KW-0804">Transcription</keyword>
<feature type="domain" description="HTH luxR-type" evidence="4">
    <location>
        <begin position="492"/>
        <end position="557"/>
    </location>
</feature>
<dbReference type="InterPro" id="IPR016032">
    <property type="entry name" value="Sig_transdc_resp-reg_C-effctor"/>
</dbReference>
<dbReference type="SMART" id="SM00421">
    <property type="entry name" value="HTH_LUXR"/>
    <property type="match status" value="1"/>
</dbReference>
<keyword evidence="2" id="KW-0238">DNA-binding</keyword>
<dbReference type="EMBL" id="JBDFRB010000001">
    <property type="protein sequence ID" value="MEN2743043.1"/>
    <property type="molecule type" value="Genomic_DNA"/>
</dbReference>
<protein>
    <submittedName>
        <fullName evidence="5">Helix-turn-helix transcriptional regulator</fullName>
    </submittedName>
</protein>
<dbReference type="InterPro" id="IPR036388">
    <property type="entry name" value="WH-like_DNA-bd_sf"/>
</dbReference>
<dbReference type="SUPFAM" id="SSF46894">
    <property type="entry name" value="C-terminal effector domain of the bipartite response regulators"/>
    <property type="match status" value="1"/>
</dbReference>
<keyword evidence="6" id="KW-1185">Reference proteome</keyword>
<evidence type="ECO:0000313" key="5">
    <source>
        <dbReference type="EMBL" id="MEN2743043.1"/>
    </source>
</evidence>
<dbReference type="Pfam" id="PF00196">
    <property type="entry name" value="GerE"/>
    <property type="match status" value="1"/>
</dbReference>
<organism evidence="5 6">
    <name type="scientific">Sinomonas halotolerans</name>
    <dbReference type="NCBI Taxonomy" id="1644133"/>
    <lineage>
        <taxon>Bacteria</taxon>
        <taxon>Bacillati</taxon>
        <taxon>Actinomycetota</taxon>
        <taxon>Actinomycetes</taxon>
        <taxon>Micrococcales</taxon>
        <taxon>Micrococcaceae</taxon>
        <taxon>Sinomonas</taxon>
    </lineage>
</organism>
<proteinExistence type="predicted"/>
<dbReference type="PROSITE" id="PS50043">
    <property type="entry name" value="HTH_LUXR_2"/>
    <property type="match status" value="1"/>
</dbReference>
<dbReference type="Gene3D" id="1.25.40.10">
    <property type="entry name" value="Tetratricopeptide repeat domain"/>
    <property type="match status" value="1"/>
</dbReference>
<dbReference type="CDD" id="cd06170">
    <property type="entry name" value="LuxR_C_like"/>
    <property type="match status" value="1"/>
</dbReference>
<evidence type="ECO:0000259" key="4">
    <source>
        <dbReference type="PROSITE" id="PS50043"/>
    </source>
</evidence>
<name>A0ABU9WV51_9MICC</name>
<dbReference type="SUPFAM" id="SSF48452">
    <property type="entry name" value="TPR-like"/>
    <property type="match status" value="2"/>
</dbReference>
<evidence type="ECO:0000256" key="1">
    <source>
        <dbReference type="ARBA" id="ARBA00023015"/>
    </source>
</evidence>
<dbReference type="InterPro" id="IPR011990">
    <property type="entry name" value="TPR-like_helical_dom_sf"/>
</dbReference>
<dbReference type="PANTHER" id="PTHR44688">
    <property type="entry name" value="DNA-BINDING TRANSCRIPTIONAL ACTIVATOR DEVR_DOSR"/>
    <property type="match status" value="1"/>
</dbReference>
<dbReference type="PRINTS" id="PR00038">
    <property type="entry name" value="HTHLUXR"/>
</dbReference>
<sequence length="563" mass="58746">MPGTLGLARSAFRGRQWRDAAAGFERAASELATSGDALSPADLDALGRSYALMGRIDDAAAALARAHEGHAARGDLLAAADTAGWLTLFLATHGRHSAAAGWSARTNQILDRLDGPTPQHVLGMLPTAIMRLYTEGGGAAEPALQRAVALAEPLGDDEILAIARLGLSHAWVGMGRFDDALRLLDDVIAVALANLAGPVASGVLFCGAIEICELALDLSRAREWTRALDHWCGAQPSLISFTGECEMHRSFFYQLHGEWDEALETARAAQALYQQGNVNAGFGGFYAEAEICRLRGDAPGAEAAYARAHACGWDPLPGLALLRLDQGRPAEAQELLRGTAIRTNDAYARALLPAVVEVELAAGDPAAARDAARELAEVAASHATPWSLALAAAARARVLEHDDAAAAHESARRAFALWSEIGGVYEAARCLALQARICLALGETARAGAAFASARAVFEGLGAGPALAELAALGLPERPADGAAPAGRTPSSVPAPGALSPRELEVLRYMSAGLSNRELGRRLFVSERTIARHVGSILAKLGVASRTAAAAYAYEHGLASGQN</sequence>
<keyword evidence="1" id="KW-0805">Transcription regulation</keyword>
<evidence type="ECO:0000256" key="3">
    <source>
        <dbReference type="ARBA" id="ARBA00023163"/>
    </source>
</evidence>
<evidence type="ECO:0000313" key="6">
    <source>
        <dbReference type="Proteomes" id="UP001422074"/>
    </source>
</evidence>
<dbReference type="PANTHER" id="PTHR44688:SF16">
    <property type="entry name" value="DNA-BINDING TRANSCRIPTIONAL ACTIVATOR DEVR_DOSR"/>
    <property type="match status" value="1"/>
</dbReference>
<reference evidence="5 6" key="1">
    <citation type="submission" date="2024-05" db="EMBL/GenBank/DDBJ databases">
        <title>Sinomonas sp. nov., isolated from a waste landfill.</title>
        <authorList>
            <person name="Zhao Y."/>
        </authorList>
    </citation>
    <scope>NUCLEOTIDE SEQUENCE [LARGE SCALE GENOMIC DNA]</scope>
    <source>
        <strain evidence="5 6">CCTCC AB2014300</strain>
    </source>
</reference>
<gene>
    <name evidence="5" type="ORF">ABCQ75_00630</name>
</gene>
<accession>A0ABU9WV51</accession>
<dbReference type="Proteomes" id="UP001422074">
    <property type="component" value="Unassembled WGS sequence"/>
</dbReference>
<comment type="caution">
    <text evidence="5">The sequence shown here is derived from an EMBL/GenBank/DDBJ whole genome shotgun (WGS) entry which is preliminary data.</text>
</comment>
<evidence type="ECO:0000256" key="2">
    <source>
        <dbReference type="ARBA" id="ARBA00023125"/>
    </source>
</evidence>
<dbReference type="InterPro" id="IPR000792">
    <property type="entry name" value="Tscrpt_reg_LuxR_C"/>
</dbReference>
<dbReference type="RefSeq" id="WP_345882461.1">
    <property type="nucleotide sequence ID" value="NZ_JBDFRB010000001.1"/>
</dbReference>